<keyword evidence="13" id="KW-1185">Reference proteome</keyword>
<dbReference type="PANTHER" id="PTHR30034:SF6">
    <property type="entry name" value="YOP PROTEINS TRANSLOCATION PROTEIN Q"/>
    <property type="match status" value="1"/>
</dbReference>
<comment type="function">
    <text evidence="10">FliM is one of three proteins (FliG, FliN, FliM) that forms the rotor-mounted switch complex (C ring), located at the base of the basal body. This complex interacts with the CheY and CheZ chemotaxis proteins, in addition to contacting components of the motor that determine the direction of flagellar rotation.</text>
</comment>
<dbReference type="Pfam" id="PF01052">
    <property type="entry name" value="FliMN_C"/>
    <property type="match status" value="1"/>
</dbReference>
<dbReference type="Gene3D" id="3.40.1550.10">
    <property type="entry name" value="CheC-like"/>
    <property type="match status" value="1"/>
</dbReference>
<keyword evidence="5" id="KW-1003">Cell membrane</keyword>
<keyword evidence="12" id="KW-0969">Cilium</keyword>
<evidence type="ECO:0000256" key="4">
    <source>
        <dbReference type="ARBA" id="ARBA00021898"/>
    </source>
</evidence>
<accession>A0A6G4WKM5</accession>
<evidence type="ECO:0000256" key="10">
    <source>
        <dbReference type="ARBA" id="ARBA00025044"/>
    </source>
</evidence>
<dbReference type="InterPro" id="IPR036429">
    <property type="entry name" value="SpoA-like_sf"/>
</dbReference>
<evidence type="ECO:0000256" key="2">
    <source>
        <dbReference type="ARBA" id="ARBA00004202"/>
    </source>
</evidence>
<sequence length="309" mass="32918">MASPASPAETRAFILERLVGDRGETQHVIEAARGLGARALPILSDSLNATLASPLTIELGNIDVMRLGDVKPDANGNQAMTIASSPMSSDALVMLVNPDAIAVVVSALFGGDPDMPVAPIERELSPTEIEVATMMCQEVATSVNGWGARALNIHFPLPTAIAGAKRKGKVLRDGPAVRIEFKFTLGPSSGILYLLMPQRVLMHRTGSDAVGGGPAVTDWRARFSEEVMRSTVTLEAAMPLARMTLGDIAGFHEGQVIELEEGAQSQARLSARKKTLFVCEFGKLGQNYTVRIRHQSDAGQEFIDGLMTG</sequence>
<dbReference type="InterPro" id="IPR001543">
    <property type="entry name" value="FliN-like_C"/>
</dbReference>
<keyword evidence="12" id="KW-0282">Flagellum</keyword>
<dbReference type="GO" id="GO:0071978">
    <property type="term" value="P:bacterial-type flagellum-dependent swarming motility"/>
    <property type="evidence" value="ECO:0007669"/>
    <property type="project" value="TreeGrafter"/>
</dbReference>
<comment type="similarity">
    <text evidence="3">Belongs to the FliM family.</text>
</comment>
<feature type="domain" description="Flagellar motor switch protein FliN-like C-terminal" evidence="11">
    <location>
        <begin position="225"/>
        <end position="293"/>
    </location>
</feature>
<dbReference type="GO" id="GO:0050918">
    <property type="term" value="P:positive chemotaxis"/>
    <property type="evidence" value="ECO:0007669"/>
    <property type="project" value="TreeGrafter"/>
</dbReference>
<dbReference type="AlphaFoldDB" id="A0A6G4WKM5"/>
<dbReference type="PANTHER" id="PTHR30034">
    <property type="entry name" value="FLAGELLAR MOTOR SWITCH PROTEIN FLIM"/>
    <property type="match status" value="1"/>
</dbReference>
<evidence type="ECO:0000256" key="7">
    <source>
        <dbReference type="ARBA" id="ARBA00022779"/>
    </source>
</evidence>
<dbReference type="GO" id="GO:0009425">
    <property type="term" value="C:bacterial-type flagellum basal body"/>
    <property type="evidence" value="ECO:0007669"/>
    <property type="project" value="UniProtKB-SubCell"/>
</dbReference>
<dbReference type="Gene3D" id="2.30.330.10">
    <property type="entry name" value="SpoA-like"/>
    <property type="match status" value="1"/>
</dbReference>
<reference evidence="12 13" key="1">
    <citation type="submission" date="2020-02" db="EMBL/GenBank/DDBJ databases">
        <title>Genome sequence of strain CCNWXJ40-4.</title>
        <authorList>
            <person name="Gao J."/>
            <person name="Sun J."/>
        </authorList>
    </citation>
    <scope>NUCLEOTIDE SEQUENCE [LARGE SCALE GENOMIC DNA]</scope>
    <source>
        <strain evidence="12 13">CCNWXJ 40-4</strain>
    </source>
</reference>
<evidence type="ECO:0000256" key="8">
    <source>
        <dbReference type="ARBA" id="ARBA00023136"/>
    </source>
</evidence>
<keyword evidence="8" id="KW-0472">Membrane</keyword>
<evidence type="ECO:0000313" key="13">
    <source>
        <dbReference type="Proteomes" id="UP001642900"/>
    </source>
</evidence>
<protein>
    <recommendedName>
        <fullName evidence="4">Flagellar motor switch protein FliM</fullName>
    </recommendedName>
</protein>
<dbReference type="InterPro" id="IPR028976">
    <property type="entry name" value="CheC-like_sf"/>
</dbReference>
<organism evidence="12 13">
    <name type="scientific">Allomesorhizobium camelthorni</name>
    <dbReference type="NCBI Taxonomy" id="475069"/>
    <lineage>
        <taxon>Bacteria</taxon>
        <taxon>Pseudomonadati</taxon>
        <taxon>Pseudomonadota</taxon>
        <taxon>Alphaproteobacteria</taxon>
        <taxon>Hyphomicrobiales</taxon>
        <taxon>Phyllobacteriaceae</taxon>
        <taxon>Allomesorhizobium</taxon>
    </lineage>
</organism>
<comment type="caution">
    <text evidence="12">The sequence shown here is derived from an EMBL/GenBank/DDBJ whole genome shotgun (WGS) entry which is preliminary data.</text>
</comment>
<name>A0A6G4WKM5_9HYPH</name>
<dbReference type="RefSeq" id="WP_165033717.1">
    <property type="nucleotide sequence ID" value="NZ_JAAKZF010000095.1"/>
</dbReference>
<evidence type="ECO:0000256" key="6">
    <source>
        <dbReference type="ARBA" id="ARBA00022500"/>
    </source>
</evidence>
<keyword evidence="12" id="KW-0966">Cell projection</keyword>
<evidence type="ECO:0000256" key="3">
    <source>
        <dbReference type="ARBA" id="ARBA00011049"/>
    </source>
</evidence>
<dbReference type="SUPFAM" id="SSF103039">
    <property type="entry name" value="CheC-like"/>
    <property type="match status" value="1"/>
</dbReference>
<keyword evidence="7" id="KW-0283">Flagellar rotation</keyword>
<dbReference type="SUPFAM" id="SSF101801">
    <property type="entry name" value="Surface presentation of antigens (SPOA)"/>
    <property type="match status" value="1"/>
</dbReference>
<comment type="subcellular location">
    <subcellularLocation>
        <location evidence="1">Bacterial flagellum basal body</location>
    </subcellularLocation>
    <subcellularLocation>
        <location evidence="2">Cell membrane</location>
        <topology evidence="2">Peripheral membrane protein</topology>
    </subcellularLocation>
</comment>
<dbReference type="Proteomes" id="UP001642900">
    <property type="component" value="Unassembled WGS sequence"/>
</dbReference>
<gene>
    <name evidence="12" type="ORF">G6N73_30685</name>
</gene>
<keyword evidence="9" id="KW-0975">Bacterial flagellum</keyword>
<evidence type="ECO:0000256" key="9">
    <source>
        <dbReference type="ARBA" id="ARBA00023143"/>
    </source>
</evidence>
<evidence type="ECO:0000259" key="11">
    <source>
        <dbReference type="Pfam" id="PF01052"/>
    </source>
</evidence>
<dbReference type="EMBL" id="JAAKZF010000095">
    <property type="protein sequence ID" value="NGO55362.1"/>
    <property type="molecule type" value="Genomic_DNA"/>
</dbReference>
<proteinExistence type="inferred from homology"/>
<evidence type="ECO:0000313" key="12">
    <source>
        <dbReference type="EMBL" id="NGO55362.1"/>
    </source>
</evidence>
<keyword evidence="6" id="KW-0145">Chemotaxis</keyword>
<dbReference type="GO" id="GO:0005886">
    <property type="term" value="C:plasma membrane"/>
    <property type="evidence" value="ECO:0007669"/>
    <property type="project" value="UniProtKB-SubCell"/>
</dbReference>
<evidence type="ECO:0000256" key="5">
    <source>
        <dbReference type="ARBA" id="ARBA00022475"/>
    </source>
</evidence>
<evidence type="ECO:0000256" key="1">
    <source>
        <dbReference type="ARBA" id="ARBA00004117"/>
    </source>
</evidence>